<feature type="compositionally biased region" description="Basic residues" evidence="1">
    <location>
        <begin position="15"/>
        <end position="33"/>
    </location>
</feature>
<dbReference type="InterPro" id="IPR022935">
    <property type="entry name" value="ClpS"/>
</dbReference>
<dbReference type="OrthoDB" id="5144at2759"/>
<dbReference type="AlphaFoldDB" id="J4C2X8"/>
<dbReference type="OMA" id="WRDRANM"/>
<gene>
    <name evidence="3" type="ORF">TOT_010000921</name>
</gene>
<dbReference type="GeneID" id="20713769"/>
<proteinExistence type="predicted"/>
<evidence type="ECO:0000256" key="1">
    <source>
        <dbReference type="SAM" id="MobiDB-lite"/>
    </source>
</evidence>
<dbReference type="Proteomes" id="UP000003786">
    <property type="component" value="Chromosome 1"/>
</dbReference>
<dbReference type="InterPro" id="IPR003769">
    <property type="entry name" value="ClpS_core"/>
</dbReference>
<dbReference type="VEuPathDB" id="PiroplasmaDB:TOT_010000921"/>
<name>J4C2X8_THEOR</name>
<dbReference type="EMBL" id="AP011946">
    <property type="protein sequence ID" value="BAM39466.1"/>
    <property type="molecule type" value="Genomic_DNA"/>
</dbReference>
<dbReference type="KEGG" id="tot:TOT_010000921"/>
<dbReference type="GO" id="GO:0006508">
    <property type="term" value="P:proteolysis"/>
    <property type="evidence" value="ECO:0007669"/>
    <property type="project" value="InterPro"/>
</dbReference>
<protein>
    <recommendedName>
        <fullName evidence="2">Adaptor protein ClpS core domain-containing protein</fullName>
    </recommendedName>
</protein>
<evidence type="ECO:0000313" key="3">
    <source>
        <dbReference type="EMBL" id="BAM39466.1"/>
    </source>
</evidence>
<accession>J4C2X8</accession>
<dbReference type="RefSeq" id="XP_009689767.1">
    <property type="nucleotide sequence ID" value="XM_009691472.1"/>
</dbReference>
<dbReference type="Pfam" id="PF02617">
    <property type="entry name" value="ClpS"/>
    <property type="match status" value="1"/>
</dbReference>
<dbReference type="SUPFAM" id="SSF54736">
    <property type="entry name" value="ClpS-like"/>
    <property type="match status" value="1"/>
</dbReference>
<dbReference type="eggNOG" id="ENOG502S6N8">
    <property type="taxonomic scope" value="Eukaryota"/>
</dbReference>
<feature type="domain" description="Adaptor protein ClpS core" evidence="2">
    <location>
        <begin position="46"/>
        <end position="108"/>
    </location>
</feature>
<dbReference type="Gene3D" id="3.30.1390.10">
    <property type="match status" value="1"/>
</dbReference>
<evidence type="ECO:0000259" key="2">
    <source>
        <dbReference type="Pfam" id="PF02617"/>
    </source>
</evidence>
<evidence type="ECO:0000313" key="4">
    <source>
        <dbReference type="Proteomes" id="UP000003786"/>
    </source>
</evidence>
<dbReference type="STRING" id="869250.J4C2X8"/>
<dbReference type="GO" id="GO:0030163">
    <property type="term" value="P:protein catabolic process"/>
    <property type="evidence" value="ECO:0007669"/>
    <property type="project" value="InterPro"/>
</dbReference>
<reference evidence="3 4" key="1">
    <citation type="journal article" date="2012" name="MBio">
        <title>Comparative genome analysis of three eukaryotic parasites with differing abilities to transform leukocytes reveals key mediators of Theileria-induced leukocyte transformation.</title>
        <authorList>
            <person name="Hayashida K."/>
            <person name="Hara Y."/>
            <person name="Abe T."/>
            <person name="Yamasaki C."/>
            <person name="Toyoda A."/>
            <person name="Kosuge T."/>
            <person name="Suzuki Y."/>
            <person name="Sato Y."/>
            <person name="Kawashima S."/>
            <person name="Katayama T."/>
            <person name="Wakaguri H."/>
            <person name="Inoue N."/>
            <person name="Homma K."/>
            <person name="Tada-Umezaki M."/>
            <person name="Yagi Y."/>
            <person name="Fujii Y."/>
            <person name="Habara T."/>
            <person name="Kanehisa M."/>
            <person name="Watanabe H."/>
            <person name="Ito K."/>
            <person name="Gojobori T."/>
            <person name="Sugawara H."/>
            <person name="Imanishi T."/>
            <person name="Weir W."/>
            <person name="Gardner M."/>
            <person name="Pain A."/>
            <person name="Shiels B."/>
            <person name="Hattori M."/>
            <person name="Nene V."/>
            <person name="Sugimoto C."/>
        </authorList>
    </citation>
    <scope>NUCLEOTIDE SEQUENCE [LARGE SCALE GENOMIC DNA]</scope>
    <source>
        <strain evidence="3 4">Shintoku</strain>
    </source>
</reference>
<keyword evidence="4" id="KW-1185">Reference proteome</keyword>
<dbReference type="PANTHER" id="PTHR33473:SF17">
    <property type="entry name" value="ATP-DEPENDENT CLP PROTEASE ADAPTER PROTEIN CLPS1, CHLOROPLASTIC"/>
    <property type="match status" value="1"/>
</dbReference>
<feature type="region of interest" description="Disordered" evidence="1">
    <location>
        <begin position="1"/>
        <end position="45"/>
    </location>
</feature>
<dbReference type="InterPro" id="IPR014719">
    <property type="entry name" value="Ribosomal_bL12_C/ClpS-like"/>
</dbReference>
<dbReference type="PANTHER" id="PTHR33473">
    <property type="entry name" value="ATP-DEPENDENT CLP PROTEASE ADAPTER PROTEIN CLPS1, CHLOROPLASTIC"/>
    <property type="match status" value="1"/>
</dbReference>
<feature type="compositionally biased region" description="Basic and acidic residues" evidence="1">
    <location>
        <begin position="34"/>
        <end position="45"/>
    </location>
</feature>
<organism evidence="3 4">
    <name type="scientific">Theileria orientalis strain Shintoku</name>
    <dbReference type="NCBI Taxonomy" id="869250"/>
    <lineage>
        <taxon>Eukaryota</taxon>
        <taxon>Sar</taxon>
        <taxon>Alveolata</taxon>
        <taxon>Apicomplexa</taxon>
        <taxon>Aconoidasida</taxon>
        <taxon>Piroplasmida</taxon>
        <taxon>Theileriidae</taxon>
        <taxon>Theileria</taxon>
    </lineage>
</organism>
<sequence length="118" mass="13925">MPRPSRKVQRETSLSKKKVHERIRQTLKGRKTKTKEQEKEERQNEVESWRVILYNDDIHSFSYVTESLANCVPQLTIAKAHLLTLQAHKTGQAEILRTWKDKAEQYCRGEISTRDTPY</sequence>